<dbReference type="Gene3D" id="3.30.420.10">
    <property type="entry name" value="Ribonuclease H-like superfamily/Ribonuclease H"/>
    <property type="match status" value="1"/>
</dbReference>
<dbReference type="SUPFAM" id="SSF53098">
    <property type="entry name" value="Ribonuclease H-like"/>
    <property type="match status" value="1"/>
</dbReference>
<dbReference type="EMBL" id="JAUBYV010000008">
    <property type="protein sequence ID" value="KAK2625337.1"/>
    <property type="molecule type" value="Genomic_DNA"/>
</dbReference>
<gene>
    <name evidence="2" type="ORF">QTJ16_005706</name>
</gene>
<feature type="domain" description="SAP" evidence="1">
    <location>
        <begin position="6"/>
        <end position="40"/>
    </location>
</feature>
<dbReference type="InterPro" id="IPR012337">
    <property type="entry name" value="RNaseH-like_sf"/>
</dbReference>
<dbReference type="Pfam" id="PF09159">
    <property type="entry name" value="Ydc2-catalyt"/>
    <property type="match status" value="1"/>
</dbReference>
<dbReference type="InterPro" id="IPR039197">
    <property type="entry name" value="Mrs1/Cce1"/>
</dbReference>
<dbReference type="Proteomes" id="UP001285354">
    <property type="component" value="Unassembled WGS sequence"/>
</dbReference>
<protein>
    <recommendedName>
        <fullName evidence="1">SAP domain-containing protein</fullName>
    </recommendedName>
</protein>
<comment type="caution">
    <text evidence="2">The sequence shown here is derived from an EMBL/GenBank/DDBJ whole genome shotgun (WGS) entry which is preliminary data.</text>
</comment>
<dbReference type="GO" id="GO:0005739">
    <property type="term" value="C:mitochondrion"/>
    <property type="evidence" value="ECO:0007669"/>
    <property type="project" value="TreeGrafter"/>
</dbReference>
<proteinExistence type="predicted"/>
<dbReference type="InterPro" id="IPR015242">
    <property type="entry name" value="Ydc2_cat"/>
</dbReference>
<dbReference type="PANTHER" id="PTHR28072">
    <property type="entry name" value="CRUCIFORM CUTTING ENDONUCLEASE 1, MITOCHONDRIAL-RELATED"/>
    <property type="match status" value="1"/>
</dbReference>
<organism evidence="2 3">
    <name type="scientific">Diplocarpon rosae</name>
    <dbReference type="NCBI Taxonomy" id="946125"/>
    <lineage>
        <taxon>Eukaryota</taxon>
        <taxon>Fungi</taxon>
        <taxon>Dikarya</taxon>
        <taxon>Ascomycota</taxon>
        <taxon>Pezizomycotina</taxon>
        <taxon>Leotiomycetes</taxon>
        <taxon>Helotiales</taxon>
        <taxon>Drepanopezizaceae</taxon>
        <taxon>Diplocarpon</taxon>
    </lineage>
</organism>
<dbReference type="InterPro" id="IPR003034">
    <property type="entry name" value="SAP_dom"/>
</dbReference>
<keyword evidence="3" id="KW-1185">Reference proteome</keyword>
<dbReference type="GO" id="GO:0000402">
    <property type="term" value="F:crossed form four-way junction DNA binding"/>
    <property type="evidence" value="ECO:0007669"/>
    <property type="project" value="TreeGrafter"/>
</dbReference>
<sequence>MAFLLSSSLKVAQLKQIALKCGISTSGSKPILTQRLLDEVSLVQPVTAQDGQGSHQRSRGARVLSIDMGIRNLAYCVLDVPAKRILSPETFANTGKAKPRDLPSIHAWQRLAVSTPPTASDITIPPAKEAFDPSTLSRAAYTLLRHRLLPFQPTHILIERQRFRSMGSKHILEWTIRVNMFESILYGVLFALKQEGVWDGEVRAVAPGKVGPFWIEEEESSPSVEGNGKKKVRKSHSAKIRNKGLKIDLVRSWLESGDVVHLGNDGVEEVARAYREKWDRLPGGRKSPRGVEEVGEKMGKLDDLADCLLQGMAWVQWEENKRVLLSYGAEALLEP</sequence>
<reference evidence="2" key="1">
    <citation type="submission" date="2023-06" db="EMBL/GenBank/DDBJ databases">
        <title>Draft genome of Marssonina rosae.</title>
        <authorList>
            <person name="Cheng Q."/>
        </authorList>
    </citation>
    <scope>NUCLEOTIDE SEQUENCE</scope>
    <source>
        <strain evidence="2">R4</strain>
    </source>
</reference>
<dbReference type="GO" id="GO:0004520">
    <property type="term" value="F:DNA endonuclease activity"/>
    <property type="evidence" value="ECO:0007669"/>
    <property type="project" value="TreeGrafter"/>
</dbReference>
<evidence type="ECO:0000259" key="1">
    <source>
        <dbReference type="PROSITE" id="PS50800"/>
    </source>
</evidence>
<dbReference type="GO" id="GO:0070336">
    <property type="term" value="F:flap-structured DNA binding"/>
    <property type="evidence" value="ECO:0007669"/>
    <property type="project" value="TreeGrafter"/>
</dbReference>
<accession>A0AAD9WBE7</accession>
<dbReference type="GO" id="GO:0000403">
    <property type="term" value="F:Y-form DNA binding"/>
    <property type="evidence" value="ECO:0007669"/>
    <property type="project" value="TreeGrafter"/>
</dbReference>
<dbReference type="InterPro" id="IPR036397">
    <property type="entry name" value="RNaseH_sf"/>
</dbReference>
<dbReference type="PANTHER" id="PTHR28072:SF1">
    <property type="entry name" value="CRUCIFORM CUTTING ENDONUCLEASE 1, MITOCHONDRIAL-RELATED"/>
    <property type="match status" value="1"/>
</dbReference>
<dbReference type="CDD" id="cd16963">
    <property type="entry name" value="CCE1"/>
    <property type="match status" value="1"/>
</dbReference>
<evidence type="ECO:0000313" key="2">
    <source>
        <dbReference type="EMBL" id="KAK2625337.1"/>
    </source>
</evidence>
<name>A0AAD9WBE7_9HELO</name>
<dbReference type="AlphaFoldDB" id="A0AAD9WBE7"/>
<dbReference type="PROSITE" id="PS50800">
    <property type="entry name" value="SAP"/>
    <property type="match status" value="1"/>
</dbReference>
<evidence type="ECO:0000313" key="3">
    <source>
        <dbReference type="Proteomes" id="UP001285354"/>
    </source>
</evidence>